<evidence type="ECO:0000313" key="10">
    <source>
        <dbReference type="Proteomes" id="UP000009080"/>
    </source>
</evidence>
<evidence type="ECO:0000256" key="7">
    <source>
        <dbReference type="RuleBase" id="RU003792"/>
    </source>
</evidence>
<evidence type="ECO:0000256" key="2">
    <source>
        <dbReference type="ARBA" id="ARBA00022694"/>
    </source>
</evidence>
<dbReference type="InterPro" id="IPR001406">
    <property type="entry name" value="PsdUridine_synth_TruA"/>
</dbReference>
<name>C5BL62_TERTT</name>
<dbReference type="InterPro" id="IPR020097">
    <property type="entry name" value="PsdUridine_synth_TruA_a/b_dom"/>
</dbReference>
<feature type="binding site" evidence="4 6">
    <location>
        <position position="132"/>
    </location>
    <ligand>
        <name>substrate</name>
    </ligand>
</feature>
<keyword evidence="2 4" id="KW-0819">tRNA processing</keyword>
<dbReference type="NCBIfam" id="TIGR00071">
    <property type="entry name" value="hisT_truA"/>
    <property type="match status" value="1"/>
</dbReference>
<dbReference type="PANTHER" id="PTHR11142">
    <property type="entry name" value="PSEUDOURIDYLATE SYNTHASE"/>
    <property type="match status" value="1"/>
</dbReference>
<dbReference type="eggNOG" id="COG0101">
    <property type="taxonomic scope" value="Bacteria"/>
</dbReference>
<dbReference type="Pfam" id="PF01416">
    <property type="entry name" value="PseudoU_synth_1"/>
    <property type="match status" value="2"/>
</dbReference>
<dbReference type="GO" id="GO:0160147">
    <property type="term" value="F:tRNA pseudouridine(38-40) synthase activity"/>
    <property type="evidence" value="ECO:0007669"/>
    <property type="project" value="UniProtKB-EC"/>
</dbReference>
<gene>
    <name evidence="4 9" type="primary">truA</name>
    <name evidence="9" type="ordered locus">TERTU_2497</name>
</gene>
<dbReference type="InterPro" id="IPR020094">
    <property type="entry name" value="TruA/RsuA/RluB/E/F_N"/>
</dbReference>
<evidence type="ECO:0000256" key="6">
    <source>
        <dbReference type="PIRSR" id="PIRSR001430-2"/>
    </source>
</evidence>
<dbReference type="SUPFAM" id="SSF55120">
    <property type="entry name" value="Pseudouridine synthase"/>
    <property type="match status" value="1"/>
</dbReference>
<keyword evidence="10" id="KW-1185">Reference proteome</keyword>
<protein>
    <recommendedName>
        <fullName evidence="4">tRNA pseudouridine synthase A</fullName>
        <ecNumber evidence="4">5.4.99.12</ecNumber>
    </recommendedName>
    <alternativeName>
        <fullName evidence="4">tRNA pseudouridine(38-40) synthase</fullName>
    </alternativeName>
    <alternativeName>
        <fullName evidence="4">tRNA pseudouridylate synthase I</fullName>
    </alternativeName>
    <alternativeName>
        <fullName evidence="4">tRNA-uridine isomerase I</fullName>
    </alternativeName>
</protein>
<dbReference type="CDD" id="cd02570">
    <property type="entry name" value="PseudoU_synth_EcTruA"/>
    <property type="match status" value="1"/>
</dbReference>
<reference evidence="9 10" key="1">
    <citation type="journal article" date="2009" name="PLoS ONE">
        <title>The complete genome of Teredinibacter turnerae T7901: an intracellular endosymbiont of marine wood-boring bivalves (shipworms).</title>
        <authorList>
            <person name="Yang J.C."/>
            <person name="Madupu R."/>
            <person name="Durkin A.S."/>
            <person name="Ekborg N.A."/>
            <person name="Pedamallu C.S."/>
            <person name="Hostetler J.B."/>
            <person name="Radune D."/>
            <person name="Toms B.S."/>
            <person name="Henrissat B."/>
            <person name="Coutinho P.M."/>
            <person name="Schwarz S."/>
            <person name="Field L."/>
            <person name="Trindade-Silva A.E."/>
            <person name="Soares C.A.G."/>
            <person name="Elshahawi S."/>
            <person name="Hanora A."/>
            <person name="Schmidt E.W."/>
            <person name="Haygood M.G."/>
            <person name="Posfai J."/>
            <person name="Benner J."/>
            <person name="Madinger C."/>
            <person name="Nove J."/>
            <person name="Anton B."/>
            <person name="Chaudhary K."/>
            <person name="Foster J."/>
            <person name="Holman A."/>
            <person name="Kumar S."/>
            <person name="Lessard P.A."/>
            <person name="Luyten Y.A."/>
            <person name="Slatko B."/>
            <person name="Wood N."/>
            <person name="Wu B."/>
            <person name="Teplitski M."/>
            <person name="Mougous J.D."/>
            <person name="Ward N."/>
            <person name="Eisen J.A."/>
            <person name="Badger J.H."/>
            <person name="Distel D.L."/>
        </authorList>
    </citation>
    <scope>NUCLEOTIDE SEQUENCE [LARGE SCALE GENOMIC DNA]</scope>
    <source>
        <strain evidence="10">ATCC 39867 / T7901</strain>
    </source>
</reference>
<dbReference type="STRING" id="377629.TERTU_2497"/>
<comment type="similarity">
    <text evidence="1 4 7">Belongs to the tRNA pseudouridine synthase TruA family.</text>
</comment>
<dbReference type="Gene3D" id="3.30.70.580">
    <property type="entry name" value="Pseudouridine synthase I, catalytic domain, N-terminal subdomain"/>
    <property type="match status" value="1"/>
</dbReference>
<dbReference type="FunFam" id="3.30.70.580:FF:000001">
    <property type="entry name" value="tRNA pseudouridine synthase A"/>
    <property type="match status" value="1"/>
</dbReference>
<dbReference type="Proteomes" id="UP000009080">
    <property type="component" value="Chromosome"/>
</dbReference>
<dbReference type="Gene3D" id="3.30.70.660">
    <property type="entry name" value="Pseudouridine synthase I, catalytic domain, C-terminal subdomain"/>
    <property type="match status" value="1"/>
</dbReference>
<dbReference type="KEGG" id="ttu:TERTU_2497"/>
<comment type="caution">
    <text evidence="4">Lacks conserved residue(s) required for the propagation of feature annotation.</text>
</comment>
<evidence type="ECO:0000256" key="1">
    <source>
        <dbReference type="ARBA" id="ARBA00009375"/>
    </source>
</evidence>
<dbReference type="EC" id="5.4.99.12" evidence="4"/>
<accession>C5BL62</accession>
<feature type="domain" description="Pseudouridine synthase I TruA alpha/beta" evidence="8">
    <location>
        <begin position="30"/>
        <end position="125"/>
    </location>
</feature>
<feature type="active site" description="Nucleophile" evidence="4 5">
    <location>
        <position position="74"/>
    </location>
</feature>
<dbReference type="InterPro" id="IPR020103">
    <property type="entry name" value="PsdUridine_synth_cat_dom_sf"/>
</dbReference>
<dbReference type="GO" id="GO:0003723">
    <property type="term" value="F:RNA binding"/>
    <property type="evidence" value="ECO:0007669"/>
    <property type="project" value="InterPro"/>
</dbReference>
<evidence type="ECO:0000256" key="5">
    <source>
        <dbReference type="PIRSR" id="PIRSR001430-1"/>
    </source>
</evidence>
<evidence type="ECO:0000313" key="9">
    <source>
        <dbReference type="EMBL" id="ACR12944.1"/>
    </source>
</evidence>
<dbReference type="EMBL" id="CP001614">
    <property type="protein sequence ID" value="ACR12944.1"/>
    <property type="molecule type" value="Genomic_DNA"/>
</dbReference>
<dbReference type="HOGENOM" id="CLU_014673_0_2_6"/>
<sequence length="286" mass="31609">MNQKLYKPNGEVLPGMLVPEGMQRVALGVEYLGASFRGFQKQASTPDTVQARLERAISAVAAEEVTLVCAGRTDAGVSASGQVIHFDTLSSRPLKAWLQGVNTHLPDAVRVTWAMPVSFHFHARFSALSRTYHYWIQTEPVRSALFSQQLTWTGHSLDVERMQLAAESLLGEHDFSSFRAAQCQAHSPVREIQAVSFERYGNLILFRVRANAFLHHMVRNLIGSLMLVGRGLQSPSWIEQLLAARDRTLAAPTAAPWGLSLVAVEYPAAFKIPAAMDRAMFSQFCG</sequence>
<proteinExistence type="inferred from homology"/>
<dbReference type="AlphaFoldDB" id="C5BL62"/>
<comment type="catalytic activity">
    <reaction evidence="4 7">
        <text>uridine(38/39/40) in tRNA = pseudouridine(38/39/40) in tRNA</text>
        <dbReference type="Rhea" id="RHEA:22376"/>
        <dbReference type="Rhea" id="RHEA-COMP:10085"/>
        <dbReference type="Rhea" id="RHEA-COMP:10087"/>
        <dbReference type="ChEBI" id="CHEBI:65314"/>
        <dbReference type="ChEBI" id="CHEBI:65315"/>
        <dbReference type="EC" id="5.4.99.12"/>
    </reaction>
</comment>
<dbReference type="OrthoDB" id="9811823at2"/>
<dbReference type="PANTHER" id="PTHR11142:SF0">
    <property type="entry name" value="TRNA PSEUDOURIDINE SYNTHASE-LIKE 1"/>
    <property type="match status" value="1"/>
</dbReference>
<dbReference type="RefSeq" id="WP_015819057.1">
    <property type="nucleotide sequence ID" value="NC_012997.1"/>
</dbReference>
<feature type="domain" description="Pseudouridine synthase I TruA alpha/beta" evidence="8">
    <location>
        <begin position="165"/>
        <end position="267"/>
    </location>
</feature>
<dbReference type="InterPro" id="IPR020095">
    <property type="entry name" value="PsdUridine_synth_TruA_C"/>
</dbReference>
<evidence type="ECO:0000256" key="4">
    <source>
        <dbReference type="HAMAP-Rule" id="MF_00171"/>
    </source>
</evidence>
<dbReference type="HAMAP" id="MF_00171">
    <property type="entry name" value="TruA"/>
    <property type="match status" value="1"/>
</dbReference>
<evidence type="ECO:0000259" key="8">
    <source>
        <dbReference type="Pfam" id="PF01416"/>
    </source>
</evidence>
<organism evidence="9 10">
    <name type="scientific">Teredinibacter turnerae (strain ATCC 39867 / T7901)</name>
    <dbReference type="NCBI Taxonomy" id="377629"/>
    <lineage>
        <taxon>Bacteria</taxon>
        <taxon>Pseudomonadati</taxon>
        <taxon>Pseudomonadota</taxon>
        <taxon>Gammaproteobacteria</taxon>
        <taxon>Cellvibrionales</taxon>
        <taxon>Cellvibrionaceae</taxon>
        <taxon>Teredinibacter</taxon>
    </lineage>
</organism>
<evidence type="ECO:0000256" key="3">
    <source>
        <dbReference type="ARBA" id="ARBA00023235"/>
    </source>
</evidence>
<dbReference type="PIRSF" id="PIRSF001430">
    <property type="entry name" value="tRNA_psdUrid_synth"/>
    <property type="match status" value="1"/>
</dbReference>
<dbReference type="GO" id="GO:0031119">
    <property type="term" value="P:tRNA pseudouridine synthesis"/>
    <property type="evidence" value="ECO:0007669"/>
    <property type="project" value="UniProtKB-UniRule"/>
</dbReference>
<keyword evidence="3 4" id="KW-0413">Isomerase</keyword>
<comment type="function">
    <text evidence="4">Formation of pseudouridine at positions 38, 39 and 40 in the anticodon stem and loop of transfer RNAs.</text>
</comment>
<comment type="subunit">
    <text evidence="4">Homodimer.</text>
</comment>